<dbReference type="InterPro" id="IPR038225">
    <property type="entry name" value="TagF_sf"/>
</dbReference>
<sequence length="248" mass="26992">MWGRFFLARISPPAIWGRLPAHADFVRSGVRHREAEAWEGWLRAVQPAPSEAPPDGLGVTRAGIAGLPIAFVLPAASLGLGAGGAVLGAMVASQDKVGRQHPLIVYRRASRQWLVRHFSQADGGALGWQWMLARLLARRTRSDAGCTLSLLAEEVEDQWRLWSGGSGRSPGQVRPPVPETTAMHPGTDGEVLADDPAASLHGVQHLPWPDWPQRLHGAQPRAAFWQQDAHGRIVMAAERLQPLWKVAS</sequence>
<dbReference type="Pfam" id="PF09867">
    <property type="entry name" value="TagF_N"/>
    <property type="match status" value="1"/>
</dbReference>
<dbReference type="EMBL" id="LDSL01000130">
    <property type="protein sequence ID" value="KTT16134.1"/>
    <property type="molecule type" value="Genomic_DNA"/>
</dbReference>
<keyword evidence="2" id="KW-1185">Reference proteome</keyword>
<gene>
    <name evidence="1" type="ORF">NS331_19280</name>
</gene>
<dbReference type="InterPro" id="IPR017748">
    <property type="entry name" value="TagF"/>
</dbReference>
<dbReference type="Gene3D" id="3.40.1730.10">
    <property type="entry name" value="pa0076 domain"/>
    <property type="match status" value="1"/>
</dbReference>
<dbReference type="Proteomes" id="UP000072741">
    <property type="component" value="Unassembled WGS sequence"/>
</dbReference>
<protein>
    <recommendedName>
        <fullName evidence="3">Type VI secretion system protein ImpM</fullName>
    </recommendedName>
</protein>
<organism evidence="1 2">
    <name type="scientific">Pseudacidovorax intermedius</name>
    <dbReference type="NCBI Taxonomy" id="433924"/>
    <lineage>
        <taxon>Bacteria</taxon>
        <taxon>Pseudomonadati</taxon>
        <taxon>Pseudomonadota</taxon>
        <taxon>Betaproteobacteria</taxon>
        <taxon>Burkholderiales</taxon>
        <taxon>Comamonadaceae</taxon>
        <taxon>Pseudacidovorax</taxon>
    </lineage>
</organism>
<accession>A0A147GPN9</accession>
<evidence type="ECO:0008006" key="3">
    <source>
        <dbReference type="Google" id="ProtNLM"/>
    </source>
</evidence>
<evidence type="ECO:0000313" key="1">
    <source>
        <dbReference type="EMBL" id="KTT16134.1"/>
    </source>
</evidence>
<dbReference type="OrthoDB" id="9801841at2"/>
<dbReference type="AlphaFoldDB" id="A0A147GPN9"/>
<dbReference type="NCBIfam" id="TIGR03373">
    <property type="entry name" value="VI_minor_4"/>
    <property type="match status" value="1"/>
</dbReference>
<proteinExistence type="predicted"/>
<reference evidence="1 2" key="1">
    <citation type="journal article" date="2016" name="Front. Microbiol.">
        <title>Genomic Resource of Rice Seed Associated Bacteria.</title>
        <authorList>
            <person name="Midha S."/>
            <person name="Bansal K."/>
            <person name="Sharma S."/>
            <person name="Kumar N."/>
            <person name="Patil P.P."/>
            <person name="Chaudhry V."/>
            <person name="Patil P.B."/>
        </authorList>
    </citation>
    <scope>NUCLEOTIDE SEQUENCE [LARGE SCALE GENOMIC DNA]</scope>
    <source>
        <strain evidence="1 2">NS331</strain>
    </source>
</reference>
<comment type="caution">
    <text evidence="1">The sequence shown here is derived from an EMBL/GenBank/DDBJ whole genome shotgun (WGS) entry which is preliminary data.</text>
</comment>
<name>A0A147GPN9_9BURK</name>
<evidence type="ECO:0000313" key="2">
    <source>
        <dbReference type="Proteomes" id="UP000072741"/>
    </source>
</evidence>
<dbReference type="RefSeq" id="WP_058643569.1">
    <property type="nucleotide sequence ID" value="NZ_LDSL01000130.1"/>
</dbReference>